<evidence type="ECO:0000259" key="8">
    <source>
        <dbReference type="PROSITE" id="PS50928"/>
    </source>
</evidence>
<evidence type="ECO:0000313" key="10">
    <source>
        <dbReference type="Proteomes" id="UP000319769"/>
    </source>
</evidence>
<evidence type="ECO:0000256" key="3">
    <source>
        <dbReference type="ARBA" id="ARBA00022475"/>
    </source>
</evidence>
<dbReference type="Pfam" id="PF19300">
    <property type="entry name" value="BPD_transp_1_N"/>
    <property type="match status" value="1"/>
</dbReference>
<keyword evidence="2 7" id="KW-0813">Transport</keyword>
<dbReference type="PANTHER" id="PTHR43163:SF6">
    <property type="entry name" value="DIPEPTIDE TRANSPORT SYSTEM PERMEASE PROTEIN DPPB-RELATED"/>
    <property type="match status" value="1"/>
</dbReference>
<dbReference type="OrthoDB" id="147639at2"/>
<feature type="transmembrane region" description="Helical" evidence="7">
    <location>
        <begin position="12"/>
        <end position="31"/>
    </location>
</feature>
<evidence type="ECO:0000313" key="9">
    <source>
        <dbReference type="EMBL" id="KAA9151859.1"/>
    </source>
</evidence>
<dbReference type="RefSeq" id="WP_144754047.1">
    <property type="nucleotide sequence ID" value="NZ_VMNW02000095.1"/>
</dbReference>
<dbReference type="GO" id="GO:0005886">
    <property type="term" value="C:plasma membrane"/>
    <property type="evidence" value="ECO:0007669"/>
    <property type="project" value="UniProtKB-SubCell"/>
</dbReference>
<evidence type="ECO:0000256" key="4">
    <source>
        <dbReference type="ARBA" id="ARBA00022692"/>
    </source>
</evidence>
<keyword evidence="10" id="KW-1185">Reference proteome</keyword>
<dbReference type="PANTHER" id="PTHR43163">
    <property type="entry name" value="DIPEPTIDE TRANSPORT SYSTEM PERMEASE PROTEIN DPPB-RELATED"/>
    <property type="match status" value="1"/>
</dbReference>
<keyword evidence="4 7" id="KW-0812">Transmembrane</keyword>
<evidence type="ECO:0000256" key="5">
    <source>
        <dbReference type="ARBA" id="ARBA00022989"/>
    </source>
</evidence>
<feature type="transmembrane region" description="Helical" evidence="7">
    <location>
        <begin position="98"/>
        <end position="121"/>
    </location>
</feature>
<organism evidence="9 10">
    <name type="scientific">Amycolatopsis acidicola</name>
    <dbReference type="NCBI Taxonomy" id="2596893"/>
    <lineage>
        <taxon>Bacteria</taxon>
        <taxon>Bacillati</taxon>
        <taxon>Actinomycetota</taxon>
        <taxon>Actinomycetes</taxon>
        <taxon>Pseudonocardiales</taxon>
        <taxon>Pseudonocardiaceae</taxon>
        <taxon>Amycolatopsis</taxon>
    </lineage>
</organism>
<keyword evidence="6 7" id="KW-0472">Membrane</keyword>
<name>A0A5N0UN56_9PSEU</name>
<gene>
    <name evidence="9" type="ORF">FPZ12_038110</name>
</gene>
<feature type="transmembrane region" description="Helical" evidence="7">
    <location>
        <begin position="142"/>
        <end position="166"/>
    </location>
</feature>
<evidence type="ECO:0000256" key="2">
    <source>
        <dbReference type="ARBA" id="ARBA00022448"/>
    </source>
</evidence>
<dbReference type="GO" id="GO:0055085">
    <property type="term" value="P:transmembrane transport"/>
    <property type="evidence" value="ECO:0007669"/>
    <property type="project" value="InterPro"/>
</dbReference>
<proteinExistence type="inferred from homology"/>
<comment type="subcellular location">
    <subcellularLocation>
        <location evidence="1 7">Cell membrane</location>
        <topology evidence="1 7">Multi-pass membrane protein</topology>
    </subcellularLocation>
</comment>
<evidence type="ECO:0000256" key="1">
    <source>
        <dbReference type="ARBA" id="ARBA00004651"/>
    </source>
</evidence>
<reference evidence="9" key="1">
    <citation type="submission" date="2019-09" db="EMBL/GenBank/DDBJ databases">
        <authorList>
            <person name="Teo W.F.A."/>
            <person name="Duangmal K."/>
        </authorList>
    </citation>
    <scope>NUCLEOTIDE SEQUENCE [LARGE SCALE GENOMIC DNA]</scope>
    <source>
        <strain evidence="9">K81G1</strain>
    </source>
</reference>
<keyword evidence="5 7" id="KW-1133">Transmembrane helix</keyword>
<dbReference type="InterPro" id="IPR045621">
    <property type="entry name" value="BPD_transp_1_N"/>
</dbReference>
<dbReference type="Pfam" id="PF00528">
    <property type="entry name" value="BPD_transp_1"/>
    <property type="match status" value="1"/>
</dbReference>
<dbReference type="Gene3D" id="1.10.3720.10">
    <property type="entry name" value="MetI-like"/>
    <property type="match status" value="1"/>
</dbReference>
<dbReference type="InterPro" id="IPR035906">
    <property type="entry name" value="MetI-like_sf"/>
</dbReference>
<evidence type="ECO:0000256" key="6">
    <source>
        <dbReference type="ARBA" id="ARBA00023136"/>
    </source>
</evidence>
<comment type="similarity">
    <text evidence="7">Belongs to the binding-protein-dependent transport system permease family.</text>
</comment>
<feature type="domain" description="ABC transmembrane type-1" evidence="8">
    <location>
        <begin position="94"/>
        <end position="294"/>
    </location>
</feature>
<dbReference type="AlphaFoldDB" id="A0A5N0UN56"/>
<dbReference type="PROSITE" id="PS50928">
    <property type="entry name" value="ABC_TM1"/>
    <property type="match status" value="1"/>
</dbReference>
<comment type="caution">
    <text evidence="9">The sequence shown here is derived from an EMBL/GenBank/DDBJ whole genome shotgun (WGS) entry which is preliminary data.</text>
</comment>
<dbReference type="Proteomes" id="UP000319769">
    <property type="component" value="Unassembled WGS sequence"/>
</dbReference>
<dbReference type="SUPFAM" id="SSF161098">
    <property type="entry name" value="MetI-like"/>
    <property type="match status" value="1"/>
</dbReference>
<dbReference type="CDD" id="cd06261">
    <property type="entry name" value="TM_PBP2"/>
    <property type="match status" value="1"/>
</dbReference>
<keyword evidence="3" id="KW-1003">Cell membrane</keyword>
<protein>
    <submittedName>
        <fullName evidence="9">ABC transporter permease</fullName>
    </submittedName>
</protein>
<dbReference type="EMBL" id="VMNW02000095">
    <property type="protein sequence ID" value="KAA9151859.1"/>
    <property type="molecule type" value="Genomic_DNA"/>
</dbReference>
<sequence>MVRYTGARLLQGLAAVVVVVTIVFFLARLSGDAAALLAPPDATPQQLDAVRESLGLNDSLFVQYGHYLGGLLTGDLGESVSFRAPVAGLVLPAMGYTAVLALVSFALALVAGVALGTFAAFRSGTRSDHAVRLLSVLGQSIPPFWLGMVLVLVVSVGAGLLPAFGAVGPESLVLPALALAALPTAGIARLTRSAVLEVLGRDQTTFLRSKGVSPRVLVTHVLRNASLPVVTLAGIQLGVLFSGTIVIENLFAWPGVGLLAIQAIQAKDFALIQGIVVVNVVVFVLLLFLIDLSYGVLDPRVRARRAVAVPVREAAAR</sequence>
<evidence type="ECO:0000256" key="7">
    <source>
        <dbReference type="RuleBase" id="RU363032"/>
    </source>
</evidence>
<feature type="transmembrane region" description="Helical" evidence="7">
    <location>
        <begin position="229"/>
        <end position="251"/>
    </location>
</feature>
<feature type="transmembrane region" description="Helical" evidence="7">
    <location>
        <begin position="271"/>
        <end position="297"/>
    </location>
</feature>
<dbReference type="InterPro" id="IPR000515">
    <property type="entry name" value="MetI-like"/>
</dbReference>
<accession>A0A5N0UN56</accession>